<evidence type="ECO:0000256" key="1">
    <source>
        <dbReference type="ARBA" id="ARBA00004771"/>
    </source>
</evidence>
<keyword evidence="6 11" id="KW-0808">Transferase</keyword>
<dbReference type="InterPro" id="IPR014292">
    <property type="entry name" value="Acyl_transf_WS/DGAT"/>
</dbReference>
<proteinExistence type="inferred from homology"/>
<keyword evidence="5 11" id="KW-0444">Lipid biosynthesis</keyword>
<dbReference type="InterPro" id="IPR023213">
    <property type="entry name" value="CAT-like_dom_sf"/>
</dbReference>
<dbReference type="InterPro" id="IPR004255">
    <property type="entry name" value="O-acyltransferase_WSD1_N"/>
</dbReference>
<dbReference type="SUPFAM" id="SSF52777">
    <property type="entry name" value="CoA-dependent acyltransferases"/>
    <property type="match status" value="1"/>
</dbReference>
<reference evidence="15" key="1">
    <citation type="journal article" date="2018" name="Int. J. Syst. Evol. Microbiol.">
        <title>Jatrophihabitans telluris sp. nov., isolated from sediment soil of lava forest wetlands and the emended description of the genus Jatrophihabitans.</title>
        <authorList>
            <person name="Lee K.C."/>
            <person name="Suh M.K."/>
            <person name="Eom M.K."/>
            <person name="Kim K.K."/>
            <person name="Kim J.S."/>
            <person name="Kim D.S."/>
            <person name="Ko S.H."/>
            <person name="Shin Y.K."/>
            <person name="Lee J.S."/>
        </authorList>
    </citation>
    <scope>NUCLEOTIDE SEQUENCE</scope>
    <source>
        <strain evidence="15">N237</strain>
    </source>
</reference>
<evidence type="ECO:0000256" key="12">
    <source>
        <dbReference type="SAM" id="MobiDB-lite"/>
    </source>
</evidence>
<keyword evidence="7 11" id="KW-0319">Glycerol metabolism</keyword>
<comment type="catalytic activity">
    <reaction evidence="10 11">
        <text>an acyl-CoA + a 1,2-diacyl-sn-glycerol = a triacyl-sn-glycerol + CoA</text>
        <dbReference type="Rhea" id="RHEA:10868"/>
        <dbReference type="ChEBI" id="CHEBI:17815"/>
        <dbReference type="ChEBI" id="CHEBI:57287"/>
        <dbReference type="ChEBI" id="CHEBI:58342"/>
        <dbReference type="ChEBI" id="CHEBI:64615"/>
        <dbReference type="EC" id="2.3.1.20"/>
    </reaction>
</comment>
<evidence type="ECO:0000256" key="2">
    <source>
        <dbReference type="ARBA" id="ARBA00005189"/>
    </source>
</evidence>
<feature type="domain" description="O-acyltransferase WSD1-like N-terminal" evidence="13">
    <location>
        <begin position="1"/>
        <end position="271"/>
    </location>
</feature>
<comment type="similarity">
    <text evidence="3 11">Belongs to the long-chain O-acyltransferase family.</text>
</comment>
<evidence type="ECO:0000256" key="7">
    <source>
        <dbReference type="ARBA" id="ARBA00022798"/>
    </source>
</evidence>
<dbReference type="InterPro" id="IPR045034">
    <property type="entry name" value="O-acyltransferase_WSD1-like"/>
</dbReference>
<evidence type="ECO:0000256" key="9">
    <source>
        <dbReference type="ARBA" id="ARBA00023315"/>
    </source>
</evidence>
<gene>
    <name evidence="15" type="ORF">M6D93_00485</name>
</gene>
<feature type="domain" description="O-acyltransferase WSD1 C-terminal" evidence="14">
    <location>
        <begin position="312"/>
        <end position="457"/>
    </location>
</feature>
<dbReference type="Pfam" id="PF03007">
    <property type="entry name" value="WS_DGAT_cat"/>
    <property type="match status" value="1"/>
</dbReference>
<name>A0ABY4QZG7_9ACTN</name>
<dbReference type="EMBL" id="CP097332">
    <property type="protein sequence ID" value="UQX88497.1"/>
    <property type="molecule type" value="Genomic_DNA"/>
</dbReference>
<evidence type="ECO:0000256" key="3">
    <source>
        <dbReference type="ARBA" id="ARBA00009587"/>
    </source>
</evidence>
<keyword evidence="8 11" id="KW-0443">Lipid metabolism</keyword>
<dbReference type="Proteomes" id="UP001056336">
    <property type="component" value="Chromosome"/>
</dbReference>
<evidence type="ECO:0000256" key="11">
    <source>
        <dbReference type="RuleBase" id="RU361241"/>
    </source>
</evidence>
<keyword evidence="9 11" id="KW-0012">Acyltransferase</keyword>
<dbReference type="Pfam" id="PF06974">
    <property type="entry name" value="WS_DGAT_C"/>
    <property type="match status" value="1"/>
</dbReference>
<dbReference type="PANTHER" id="PTHR31650">
    <property type="entry name" value="O-ACYLTRANSFERASE (WSD1-LIKE) FAMILY PROTEIN"/>
    <property type="match status" value="1"/>
</dbReference>
<dbReference type="InterPro" id="IPR009721">
    <property type="entry name" value="O-acyltransferase_WSD1_C"/>
</dbReference>
<keyword evidence="16" id="KW-1185">Reference proteome</keyword>
<reference evidence="15" key="2">
    <citation type="submission" date="2022-05" db="EMBL/GenBank/DDBJ databases">
        <authorList>
            <person name="Kim J.-S."/>
            <person name="Lee K."/>
            <person name="Suh M."/>
            <person name="Eom M."/>
            <person name="Kim J.-S."/>
            <person name="Kim D.-S."/>
            <person name="Ko S.-H."/>
            <person name="Shin Y."/>
            <person name="Lee J.-S."/>
        </authorList>
    </citation>
    <scope>NUCLEOTIDE SEQUENCE</scope>
    <source>
        <strain evidence="15">N237</strain>
    </source>
</reference>
<comment type="pathway">
    <text evidence="2">Lipid metabolism.</text>
</comment>
<evidence type="ECO:0000259" key="14">
    <source>
        <dbReference type="Pfam" id="PF06974"/>
    </source>
</evidence>
<organism evidence="15 16">
    <name type="scientific">Jatrophihabitans telluris</name>
    <dbReference type="NCBI Taxonomy" id="2038343"/>
    <lineage>
        <taxon>Bacteria</taxon>
        <taxon>Bacillati</taxon>
        <taxon>Actinomycetota</taxon>
        <taxon>Actinomycetes</taxon>
        <taxon>Jatrophihabitantales</taxon>
        <taxon>Jatrophihabitantaceae</taxon>
        <taxon>Jatrophihabitans</taxon>
    </lineage>
</organism>
<dbReference type="Gene3D" id="3.30.559.10">
    <property type="entry name" value="Chloramphenicol acetyltransferase-like domain"/>
    <property type="match status" value="1"/>
</dbReference>
<protein>
    <recommendedName>
        <fullName evidence="4 11">Diacylglycerol O-acyltransferase</fullName>
        <ecNumber evidence="4 11">2.3.1.20</ecNumber>
    </recommendedName>
</protein>
<evidence type="ECO:0000256" key="6">
    <source>
        <dbReference type="ARBA" id="ARBA00022679"/>
    </source>
</evidence>
<evidence type="ECO:0000256" key="8">
    <source>
        <dbReference type="ARBA" id="ARBA00023098"/>
    </source>
</evidence>
<accession>A0ABY4QZG7</accession>
<dbReference type="PANTHER" id="PTHR31650:SF1">
    <property type="entry name" value="WAX ESTER SYNTHASE_DIACYLGLYCEROL ACYLTRANSFERASE 4-RELATED"/>
    <property type="match status" value="1"/>
</dbReference>
<evidence type="ECO:0000313" key="15">
    <source>
        <dbReference type="EMBL" id="UQX88497.1"/>
    </source>
</evidence>
<comment type="pathway">
    <text evidence="1 11">Glycerolipid metabolism; triacylglycerol biosynthesis.</text>
</comment>
<feature type="region of interest" description="Disordered" evidence="12">
    <location>
        <begin position="154"/>
        <end position="183"/>
    </location>
</feature>
<dbReference type="NCBIfam" id="TIGR02946">
    <property type="entry name" value="acyl_WS_DGAT"/>
    <property type="match status" value="1"/>
</dbReference>
<evidence type="ECO:0000313" key="16">
    <source>
        <dbReference type="Proteomes" id="UP001056336"/>
    </source>
</evidence>
<evidence type="ECO:0000256" key="5">
    <source>
        <dbReference type="ARBA" id="ARBA00022516"/>
    </source>
</evidence>
<sequence length="465" mass="50235">MSPTDSMFLTVEARQRPMHVGGLHLYRPPPDAGPDYVHDLYRQWTSVTEVAPLFRKRPARSLISMGQWGWEEDQQFDIEHHVRHNALPKPGRILELLALSSRLHSTLLDRNRPLWEAHLIEGLADGRFAIYFKIHHALVDGISAARLVGRVLSPSPEERNQPAPWAARPPTPQPVSEPELATEAGGAFETATSALRSALGIAGDAAGIPKVLARTVKRGLRDEPAPVSFSAPKTIFNVPITGSRRIAAQSWPLSRIRRVGKSGGATVNDVVLAMCAGALRAYLTELEALPDTSLIAMVPVALNARDLKREGGNAVGAVMCNLGTHLPDAGQRLAAVVRSMTDGKEALSSMTPLQILAMSALGTGPLLLQGIPGLQNLARPPFNLIISNVPGPRRPLYLNGARLDGMYPLSIPFDGQALNITCTSYASEMAFGLTGCRRTVPHLQRLLGHLDRALTDLELAVQAVA</sequence>
<evidence type="ECO:0000259" key="13">
    <source>
        <dbReference type="Pfam" id="PF03007"/>
    </source>
</evidence>
<evidence type="ECO:0000256" key="10">
    <source>
        <dbReference type="ARBA" id="ARBA00048109"/>
    </source>
</evidence>
<evidence type="ECO:0000256" key="4">
    <source>
        <dbReference type="ARBA" id="ARBA00013244"/>
    </source>
</evidence>
<dbReference type="EC" id="2.3.1.20" evidence="4 11"/>